<evidence type="ECO:0000313" key="1">
    <source>
        <dbReference type="EMBL" id="KAI6082300.1"/>
    </source>
</evidence>
<name>A0ACC0CPL2_9PEZI</name>
<reference evidence="1 2" key="1">
    <citation type="journal article" date="2022" name="New Phytol.">
        <title>Ecological generalism drives hyperdiversity of secondary metabolite gene clusters in xylarialean endophytes.</title>
        <authorList>
            <person name="Franco M.E.E."/>
            <person name="Wisecaver J.H."/>
            <person name="Arnold A.E."/>
            <person name="Ju Y.M."/>
            <person name="Slot J.C."/>
            <person name="Ahrendt S."/>
            <person name="Moore L.P."/>
            <person name="Eastman K.E."/>
            <person name="Scott K."/>
            <person name="Konkel Z."/>
            <person name="Mondo S.J."/>
            <person name="Kuo A."/>
            <person name="Hayes R.D."/>
            <person name="Haridas S."/>
            <person name="Andreopoulos B."/>
            <person name="Riley R."/>
            <person name="LaButti K."/>
            <person name="Pangilinan J."/>
            <person name="Lipzen A."/>
            <person name="Amirebrahimi M."/>
            <person name="Yan J."/>
            <person name="Adam C."/>
            <person name="Keymanesh K."/>
            <person name="Ng V."/>
            <person name="Louie K."/>
            <person name="Northen T."/>
            <person name="Drula E."/>
            <person name="Henrissat B."/>
            <person name="Hsieh H.M."/>
            <person name="Youens-Clark K."/>
            <person name="Lutzoni F."/>
            <person name="Miadlikowska J."/>
            <person name="Eastwood D.C."/>
            <person name="Hamelin R.C."/>
            <person name="Grigoriev I.V."/>
            <person name="U'Ren J.M."/>
        </authorList>
    </citation>
    <scope>NUCLEOTIDE SEQUENCE [LARGE SCALE GENOMIC DNA]</scope>
    <source>
        <strain evidence="1 2">ER1909</strain>
    </source>
</reference>
<accession>A0ACC0CPL2</accession>
<protein>
    <submittedName>
        <fullName evidence="1">Uncharacterized protein</fullName>
    </submittedName>
</protein>
<dbReference type="Proteomes" id="UP001497680">
    <property type="component" value="Unassembled WGS sequence"/>
</dbReference>
<proteinExistence type="predicted"/>
<evidence type="ECO:0000313" key="2">
    <source>
        <dbReference type="Proteomes" id="UP001497680"/>
    </source>
</evidence>
<sequence>MSLSNRRMSGQQVTQGGKEYVDRTIQGLTPAFVGDPVYTWLLHNYAPSEYEAKLAHLFSAFFTQAALNEAVFIEIADFSCCGVLIPPEKHIENPWTIPSAGLFSALWNVGLGPFKRGMLEYPSGVEPHMKKAFRKAELKAHWYVFIMGTAVDRRRQGHASRLLVHMQDLAREDGRPIWLEATTDPSRELYLKHGFELIGDVVLGKGKVGPDGWPKKDGEGIKIWSMLWRP</sequence>
<dbReference type="EMBL" id="MU394374">
    <property type="protein sequence ID" value="KAI6082300.1"/>
    <property type="molecule type" value="Genomic_DNA"/>
</dbReference>
<gene>
    <name evidence="1" type="ORF">F4821DRAFT_218111</name>
</gene>
<organism evidence="1 2">
    <name type="scientific">Hypoxylon rubiginosum</name>
    <dbReference type="NCBI Taxonomy" id="110542"/>
    <lineage>
        <taxon>Eukaryota</taxon>
        <taxon>Fungi</taxon>
        <taxon>Dikarya</taxon>
        <taxon>Ascomycota</taxon>
        <taxon>Pezizomycotina</taxon>
        <taxon>Sordariomycetes</taxon>
        <taxon>Xylariomycetidae</taxon>
        <taxon>Xylariales</taxon>
        <taxon>Hypoxylaceae</taxon>
        <taxon>Hypoxylon</taxon>
    </lineage>
</organism>
<comment type="caution">
    <text evidence="1">The sequence shown here is derived from an EMBL/GenBank/DDBJ whole genome shotgun (WGS) entry which is preliminary data.</text>
</comment>
<keyword evidence="2" id="KW-1185">Reference proteome</keyword>